<evidence type="ECO:0008006" key="4">
    <source>
        <dbReference type="Google" id="ProtNLM"/>
    </source>
</evidence>
<gene>
    <name evidence="2" type="ORF">NX773_09340</name>
</gene>
<evidence type="ECO:0000313" key="3">
    <source>
        <dbReference type="Proteomes" id="UP001205861"/>
    </source>
</evidence>
<comment type="caution">
    <text evidence="2">The sequence shown here is derived from an EMBL/GenBank/DDBJ whole genome shotgun (WGS) entry which is preliminary data.</text>
</comment>
<feature type="transmembrane region" description="Helical" evidence="1">
    <location>
        <begin position="182"/>
        <end position="208"/>
    </location>
</feature>
<feature type="transmembrane region" description="Helical" evidence="1">
    <location>
        <begin position="296"/>
        <end position="314"/>
    </location>
</feature>
<keyword evidence="1" id="KW-0812">Transmembrane</keyword>
<dbReference type="EMBL" id="JANUGV010000002">
    <property type="protein sequence ID" value="MCS0608366.1"/>
    <property type="molecule type" value="Genomic_DNA"/>
</dbReference>
<feature type="transmembrane region" description="Helical" evidence="1">
    <location>
        <begin position="326"/>
        <end position="345"/>
    </location>
</feature>
<dbReference type="Proteomes" id="UP001205861">
    <property type="component" value="Unassembled WGS sequence"/>
</dbReference>
<organism evidence="2 3">
    <name type="scientific">Massilia solisilvae</name>
    <dbReference type="NCBI Taxonomy" id="1811225"/>
    <lineage>
        <taxon>Bacteria</taxon>
        <taxon>Pseudomonadati</taxon>
        <taxon>Pseudomonadota</taxon>
        <taxon>Betaproteobacteria</taxon>
        <taxon>Burkholderiales</taxon>
        <taxon>Oxalobacteraceae</taxon>
        <taxon>Telluria group</taxon>
        <taxon>Massilia</taxon>
    </lineage>
</organism>
<feature type="transmembrane region" description="Helical" evidence="1">
    <location>
        <begin position="265"/>
        <end position="284"/>
    </location>
</feature>
<keyword evidence="1" id="KW-0472">Membrane</keyword>
<feature type="transmembrane region" description="Helical" evidence="1">
    <location>
        <begin position="155"/>
        <end position="176"/>
    </location>
</feature>
<dbReference type="PANTHER" id="PTHR43044">
    <property type="match status" value="1"/>
</dbReference>
<reference evidence="2 3" key="1">
    <citation type="submission" date="2022-08" db="EMBL/GenBank/DDBJ databases">
        <title>Reclassification of Massilia species as members of the genera Telluria, Duganella, Pseudoduganella, Mokoshia gen. nov. and Zemynaea gen. nov. using orthogonal and non-orthogonal genome-based approaches.</title>
        <authorList>
            <person name="Bowman J.P."/>
        </authorList>
    </citation>
    <scope>NUCLEOTIDE SEQUENCE [LARGE SCALE GENOMIC DNA]</scope>
    <source>
        <strain evidence="2 3">JCM 31607</strain>
    </source>
</reference>
<feature type="transmembrane region" description="Helical" evidence="1">
    <location>
        <begin position="220"/>
        <end position="245"/>
    </location>
</feature>
<proteinExistence type="predicted"/>
<protein>
    <recommendedName>
        <fullName evidence="4">Quinol:cytochrome C oxidoreductase</fullName>
    </recommendedName>
</protein>
<keyword evidence="1" id="KW-1133">Transmembrane helix</keyword>
<evidence type="ECO:0000313" key="2">
    <source>
        <dbReference type="EMBL" id="MCS0608366.1"/>
    </source>
</evidence>
<keyword evidence="3" id="KW-1185">Reference proteome</keyword>
<evidence type="ECO:0000256" key="1">
    <source>
        <dbReference type="SAM" id="Phobius"/>
    </source>
</evidence>
<feature type="transmembrane region" description="Helical" evidence="1">
    <location>
        <begin position="31"/>
        <end position="53"/>
    </location>
</feature>
<dbReference type="RefSeq" id="WP_258856069.1">
    <property type="nucleotide sequence ID" value="NZ_JANUGV010000002.1"/>
</dbReference>
<feature type="transmembrane region" description="Helical" evidence="1">
    <location>
        <begin position="126"/>
        <end position="143"/>
    </location>
</feature>
<dbReference type="PROSITE" id="PS51257">
    <property type="entry name" value="PROKAR_LIPOPROTEIN"/>
    <property type="match status" value="1"/>
</dbReference>
<dbReference type="PANTHER" id="PTHR43044:SF1">
    <property type="entry name" value="QUINOL:CYTOCHROME C OXIDOREDUCTASE QUINONE-BINDING SUBUNIT 2"/>
    <property type="match status" value="1"/>
</dbReference>
<name>A0ABT2BIL8_9BURK</name>
<accession>A0ABT2BIL8</accession>
<sequence>MRARLPWLAAAVALLVACVVGWRANRAALLAAWLAAWWCWNGIVMGALAQVWLHNLTGGRWGEPIRAPVLALARTLWFPTLLFVPLLAVPPWLYPWAQHAASGTARWAGELSAPAFKSAWLQPLPFVVRSVLWLVLWNVLAWLSGTARFVRSQGFAAAALIAYSLTASIAAVDWIMSLMPLWYSSVFGLLVLMAQSAGGMALAILVAVRRRDNDGELLGDLGNLLLAYAMTLAYLGFMQYLVIWAENLPHEIIWYTARATPGWRTVGWLLALLLFALPSALLLFRAVKRNPAAMAWVAWLVLAMLLVHAWWLVLPSVPAAHGDAPWAAPLGALALAAVLAGYYRWRPLPVEAA</sequence>
<feature type="transmembrane region" description="Helical" evidence="1">
    <location>
        <begin position="65"/>
        <end position="88"/>
    </location>
</feature>